<protein>
    <submittedName>
        <fullName evidence="1">Uncharacterized protein</fullName>
    </submittedName>
</protein>
<sequence>MVIRTNDDDDLGQLMYLIRYLTDWRQPDSEVRRWLTWREVREEDLVAGVVAFWCLRMMRGFFRIRTDSEIKHQFLHGLQGDDAPVGNKVRRYLEKTELGVEDVTLAKLVSQASDEMASWVEDRAAMQSYIRASVYGFLNTPAHERTKYFEAPKR</sequence>
<organism evidence="1 2">
    <name type="scientific">Cryptococcus floricola</name>
    <dbReference type="NCBI Taxonomy" id="2591691"/>
    <lineage>
        <taxon>Eukaryota</taxon>
        <taxon>Fungi</taxon>
        <taxon>Dikarya</taxon>
        <taxon>Basidiomycota</taxon>
        <taxon>Agaricomycotina</taxon>
        <taxon>Tremellomycetes</taxon>
        <taxon>Tremellales</taxon>
        <taxon>Cryptococcaceae</taxon>
        <taxon>Cryptococcus</taxon>
    </lineage>
</organism>
<dbReference type="EMBL" id="NIDF01000102">
    <property type="protein sequence ID" value="TYJ53110.1"/>
    <property type="molecule type" value="Genomic_DNA"/>
</dbReference>
<dbReference type="Proteomes" id="UP000322245">
    <property type="component" value="Unassembled WGS sequence"/>
</dbReference>
<evidence type="ECO:0000313" key="1">
    <source>
        <dbReference type="EMBL" id="TYJ53110.1"/>
    </source>
</evidence>
<name>A0A5D3AST5_9TREE</name>
<dbReference type="AlphaFoldDB" id="A0A5D3AST5"/>
<accession>A0A5D3AST5</accession>
<comment type="caution">
    <text evidence="1">The sequence shown here is derived from an EMBL/GenBank/DDBJ whole genome shotgun (WGS) entry which is preliminary data.</text>
</comment>
<proteinExistence type="predicted"/>
<feature type="non-terminal residue" evidence="1">
    <location>
        <position position="154"/>
    </location>
</feature>
<evidence type="ECO:0000313" key="2">
    <source>
        <dbReference type="Proteomes" id="UP000322245"/>
    </source>
</evidence>
<reference evidence="1 2" key="1">
    <citation type="submission" date="2017-05" db="EMBL/GenBank/DDBJ databases">
        <title>The Genome Sequence of Tsuchiyaea wingfieldii DSM 27421.</title>
        <authorList>
            <person name="Cuomo C."/>
            <person name="Passer A."/>
            <person name="Billmyre B."/>
            <person name="Heitman J."/>
        </authorList>
    </citation>
    <scope>NUCLEOTIDE SEQUENCE [LARGE SCALE GENOMIC DNA]</scope>
    <source>
        <strain evidence="1 2">DSM 27421</strain>
    </source>
</reference>
<keyword evidence="2" id="KW-1185">Reference proteome</keyword>
<gene>
    <name evidence="1" type="ORF">B9479_006291</name>
</gene>